<keyword evidence="1" id="KW-0732">Signal</keyword>
<sequence>MHKLGGMVLAATISLTSGAFAMPAAAASEAGITPAVSSTISVHTRGDGTQAPVELGDPKEWGVVKLSLTDAAPGDVSPLTIVEVGGGTWSYGWQARNDRKYCYSNYYHGSVKHGSTVNMAGRIVRDVKPAGETSNANYTAGLAYTCYTYYAKY</sequence>
<protein>
    <submittedName>
        <fullName evidence="2">Bacteriocin (Lactococcin_972)</fullName>
    </submittedName>
</protein>
<accession>A0A1D8G4C5</accession>
<gene>
    <name evidence="2" type="ORF">A4G23_03181</name>
</gene>
<feature type="chain" id="PRO_5039519296" evidence="1">
    <location>
        <begin position="22"/>
        <end position="153"/>
    </location>
</feature>
<feature type="signal peptide" evidence="1">
    <location>
        <begin position="1"/>
        <end position="21"/>
    </location>
</feature>
<dbReference type="EMBL" id="CP017316">
    <property type="protein sequence ID" value="AOT60310.1"/>
    <property type="molecule type" value="Genomic_DNA"/>
</dbReference>
<dbReference type="Proteomes" id="UP000095349">
    <property type="component" value="Chromosome"/>
</dbReference>
<keyword evidence="3" id="KW-1185">Reference proteome</keyword>
<name>A0A1D8G4C5_9ACTN</name>
<organism evidence="2 3">
    <name type="scientific">Streptomyces rubrolavendulae</name>
    <dbReference type="NCBI Taxonomy" id="285473"/>
    <lineage>
        <taxon>Bacteria</taxon>
        <taxon>Bacillati</taxon>
        <taxon>Actinomycetota</taxon>
        <taxon>Actinomycetes</taxon>
        <taxon>Kitasatosporales</taxon>
        <taxon>Streptomycetaceae</taxon>
        <taxon>Streptomyces</taxon>
    </lineage>
</organism>
<evidence type="ECO:0000256" key="1">
    <source>
        <dbReference type="SAM" id="SignalP"/>
    </source>
</evidence>
<dbReference type="OrthoDB" id="4259471at2"/>
<evidence type="ECO:0000313" key="2">
    <source>
        <dbReference type="EMBL" id="AOT60310.1"/>
    </source>
</evidence>
<dbReference type="KEGG" id="srn:A4G23_03181"/>
<dbReference type="Gene3D" id="2.60.40.2850">
    <property type="match status" value="1"/>
</dbReference>
<evidence type="ECO:0000313" key="3">
    <source>
        <dbReference type="Proteomes" id="UP000095349"/>
    </source>
</evidence>
<dbReference type="InterPro" id="IPR006540">
    <property type="entry name" value="Lactococcin_972"/>
</dbReference>
<dbReference type="SMR" id="A0A1D8G4C5"/>
<dbReference type="AlphaFoldDB" id="A0A1D8G4C5"/>
<dbReference type="GeneID" id="91404716"/>
<proteinExistence type="predicted"/>
<dbReference type="RefSeq" id="WP_051839688.1">
    <property type="nucleotide sequence ID" value="NZ_CP017316.1"/>
</dbReference>
<reference evidence="2 3" key="1">
    <citation type="submission" date="2016-09" db="EMBL/GenBank/DDBJ databases">
        <title>Streptomyces rubrolavendulae MJM4426 Genome sequencing and assembly.</title>
        <authorList>
            <person name="Kim J.-G."/>
        </authorList>
    </citation>
    <scope>NUCLEOTIDE SEQUENCE [LARGE SCALE GENOMIC DNA]</scope>
    <source>
        <strain evidence="2 3">MJM4426</strain>
    </source>
</reference>
<dbReference type="PATRIC" id="fig|285473.5.peg.3318"/>
<dbReference type="Pfam" id="PF09683">
    <property type="entry name" value="Lactococcin_972"/>
    <property type="match status" value="1"/>
</dbReference>